<keyword evidence="2" id="KW-0489">Methyltransferase</keyword>
<reference evidence="2 3" key="1">
    <citation type="journal article" date="2009" name="Environ. Microbiol.">
        <title>Genome sequence of Desulfobacterium autotrophicum HRM2, a marine sulfate reducer oxidizing organic carbon completely to carbon dioxide.</title>
        <authorList>
            <person name="Strittmatter A.W."/>
            <person name="Liesegang H."/>
            <person name="Rabus R."/>
            <person name="Decker I."/>
            <person name="Amann J."/>
            <person name="Andres S."/>
            <person name="Henne A."/>
            <person name="Fricke W.F."/>
            <person name="Martinez-Arias R."/>
            <person name="Bartels D."/>
            <person name="Goesmann A."/>
            <person name="Krause L."/>
            <person name="Puehler A."/>
            <person name="Klenk H.P."/>
            <person name="Richter M."/>
            <person name="Schuler M."/>
            <person name="Gloeckner F.O."/>
            <person name="Meyerdierks A."/>
            <person name="Gottschalk G."/>
            <person name="Amann R."/>
        </authorList>
    </citation>
    <scope>NUCLEOTIDE SEQUENCE [LARGE SCALE GENOMIC DNA]</scope>
    <source>
        <strain evidence="3">ATCC 43914 / DSM 3382 / HRM2</strain>
    </source>
</reference>
<dbReference type="KEGG" id="dat:HRM2_29970"/>
<keyword evidence="3" id="KW-1185">Reference proteome</keyword>
<dbReference type="Proteomes" id="UP000000442">
    <property type="component" value="Chromosome"/>
</dbReference>
<dbReference type="STRING" id="177437.HRM2_29970"/>
<dbReference type="Pfam" id="PF08241">
    <property type="entry name" value="Methyltransf_11"/>
    <property type="match status" value="1"/>
</dbReference>
<sequence length="204" mass="23725">MHQSSMDKMGVFKDKYLGPMCDKPLRIYDLGSFDVNGSYHDLFAEGPWAYSGVDMTPGKNVDIVLENPYRWDEIGSRSADVLISGQAFEHIEYFWITMLEIARILKPGGLCCLIAPSGGFEHRYPVDCWRYYPDGFEALARFAKLEVLENSTQWEADDRFSEESNQWQDSMIVCRKPSTKGFALFKQEIQRRRLHRKLLKYVEK</sequence>
<organism evidence="2 3">
    <name type="scientific">Desulforapulum autotrophicum (strain ATCC 43914 / DSM 3382 / VKM B-1955 / HRM2)</name>
    <name type="common">Desulfobacterium autotrophicum</name>
    <dbReference type="NCBI Taxonomy" id="177437"/>
    <lineage>
        <taxon>Bacteria</taxon>
        <taxon>Pseudomonadati</taxon>
        <taxon>Thermodesulfobacteriota</taxon>
        <taxon>Desulfobacteria</taxon>
        <taxon>Desulfobacterales</taxon>
        <taxon>Desulfobacteraceae</taxon>
        <taxon>Desulforapulum</taxon>
    </lineage>
</organism>
<dbReference type="OrthoDB" id="9811747at2"/>
<dbReference type="HOGENOM" id="CLU_083617_1_0_7"/>
<evidence type="ECO:0000313" key="3">
    <source>
        <dbReference type="Proteomes" id="UP000000442"/>
    </source>
</evidence>
<dbReference type="CDD" id="cd02440">
    <property type="entry name" value="AdoMet_MTases"/>
    <property type="match status" value="1"/>
</dbReference>
<dbReference type="RefSeq" id="WP_015904842.1">
    <property type="nucleotide sequence ID" value="NC_012108.1"/>
</dbReference>
<dbReference type="eggNOG" id="COG0500">
    <property type="taxonomic scope" value="Bacteria"/>
</dbReference>
<proteinExistence type="predicted"/>
<dbReference type="SUPFAM" id="SSF53335">
    <property type="entry name" value="S-adenosyl-L-methionine-dependent methyltransferases"/>
    <property type="match status" value="1"/>
</dbReference>
<dbReference type="InterPro" id="IPR029063">
    <property type="entry name" value="SAM-dependent_MTases_sf"/>
</dbReference>
<evidence type="ECO:0000313" key="2">
    <source>
        <dbReference type="EMBL" id="ACN16080.1"/>
    </source>
</evidence>
<feature type="domain" description="Methyltransferase type 11" evidence="1">
    <location>
        <begin position="73"/>
        <end position="112"/>
    </location>
</feature>
<accession>C0QK54</accession>
<dbReference type="GO" id="GO:0008757">
    <property type="term" value="F:S-adenosylmethionine-dependent methyltransferase activity"/>
    <property type="evidence" value="ECO:0007669"/>
    <property type="project" value="InterPro"/>
</dbReference>
<dbReference type="AlphaFoldDB" id="C0QK54"/>
<dbReference type="GO" id="GO:0032259">
    <property type="term" value="P:methylation"/>
    <property type="evidence" value="ECO:0007669"/>
    <property type="project" value="UniProtKB-KW"/>
</dbReference>
<name>C0QK54_DESAH</name>
<protein>
    <submittedName>
        <fullName evidence="2">SAM-dependent methyltransferase</fullName>
    </submittedName>
</protein>
<gene>
    <name evidence="2" type="ordered locus">HRM2_29970</name>
</gene>
<dbReference type="Gene3D" id="3.40.50.150">
    <property type="entry name" value="Vaccinia Virus protein VP39"/>
    <property type="match status" value="1"/>
</dbReference>
<dbReference type="InterPro" id="IPR013216">
    <property type="entry name" value="Methyltransf_11"/>
</dbReference>
<keyword evidence="2" id="KW-0808">Transferase</keyword>
<evidence type="ECO:0000259" key="1">
    <source>
        <dbReference type="Pfam" id="PF08241"/>
    </source>
</evidence>
<dbReference type="EMBL" id="CP001087">
    <property type="protein sequence ID" value="ACN16080.1"/>
    <property type="molecule type" value="Genomic_DNA"/>
</dbReference>